<feature type="signal peptide" evidence="1">
    <location>
        <begin position="1"/>
        <end position="18"/>
    </location>
</feature>
<feature type="chain" id="PRO_5041653126" description="Secreted protein" evidence="1">
    <location>
        <begin position="19"/>
        <end position="77"/>
    </location>
</feature>
<protein>
    <recommendedName>
        <fullName evidence="4">Secreted protein</fullName>
    </recommendedName>
</protein>
<evidence type="ECO:0000256" key="1">
    <source>
        <dbReference type="SAM" id="SignalP"/>
    </source>
</evidence>
<evidence type="ECO:0000313" key="2">
    <source>
        <dbReference type="EMBL" id="KAK2850123.1"/>
    </source>
</evidence>
<dbReference type="AlphaFoldDB" id="A0AA88N500"/>
<name>A0AA88N500_TACVA</name>
<gene>
    <name evidence="2" type="ORF">Q7C36_008906</name>
</gene>
<dbReference type="EMBL" id="JAVHJS010000008">
    <property type="protein sequence ID" value="KAK2850123.1"/>
    <property type="molecule type" value="Genomic_DNA"/>
</dbReference>
<sequence length="77" mass="8385">MIGKLLFVFGLLVSSSEGETVHRGVKCHNEGISLNLIRTQHSRSSRKCPEAMFMCEHLGVSPGSNEKESVTGALLEL</sequence>
<keyword evidence="3" id="KW-1185">Reference proteome</keyword>
<organism evidence="2 3">
    <name type="scientific">Tachysurus vachellii</name>
    <name type="common">Darkbarbel catfish</name>
    <name type="synonym">Pelteobagrus vachellii</name>
    <dbReference type="NCBI Taxonomy" id="175792"/>
    <lineage>
        <taxon>Eukaryota</taxon>
        <taxon>Metazoa</taxon>
        <taxon>Chordata</taxon>
        <taxon>Craniata</taxon>
        <taxon>Vertebrata</taxon>
        <taxon>Euteleostomi</taxon>
        <taxon>Actinopterygii</taxon>
        <taxon>Neopterygii</taxon>
        <taxon>Teleostei</taxon>
        <taxon>Ostariophysi</taxon>
        <taxon>Siluriformes</taxon>
        <taxon>Bagridae</taxon>
        <taxon>Tachysurus</taxon>
    </lineage>
</organism>
<comment type="caution">
    <text evidence="2">The sequence shown here is derived from an EMBL/GenBank/DDBJ whole genome shotgun (WGS) entry which is preliminary data.</text>
</comment>
<proteinExistence type="predicted"/>
<evidence type="ECO:0000313" key="3">
    <source>
        <dbReference type="Proteomes" id="UP001187315"/>
    </source>
</evidence>
<evidence type="ECO:0008006" key="4">
    <source>
        <dbReference type="Google" id="ProtNLM"/>
    </source>
</evidence>
<accession>A0AA88N500</accession>
<dbReference type="Proteomes" id="UP001187315">
    <property type="component" value="Unassembled WGS sequence"/>
</dbReference>
<reference evidence="2" key="1">
    <citation type="submission" date="2023-08" db="EMBL/GenBank/DDBJ databases">
        <title>Pelteobagrus vachellii genome.</title>
        <authorList>
            <person name="Liu H."/>
        </authorList>
    </citation>
    <scope>NUCLEOTIDE SEQUENCE</scope>
    <source>
        <strain evidence="2">PRFRI_2022a</strain>
        <tissue evidence="2">Muscle</tissue>
    </source>
</reference>
<keyword evidence="1" id="KW-0732">Signal</keyword>